<dbReference type="Gene3D" id="3.40.190.10">
    <property type="entry name" value="Periplasmic binding protein-like II"/>
    <property type="match status" value="2"/>
</dbReference>
<keyword evidence="2" id="KW-0732">Signal</keyword>
<dbReference type="PANTHER" id="PTHR43649">
    <property type="entry name" value="ARABINOSE-BINDING PROTEIN-RELATED"/>
    <property type="match status" value="1"/>
</dbReference>
<comment type="caution">
    <text evidence="3">The sequence shown here is derived from an EMBL/GenBank/DDBJ whole genome shotgun (WGS) entry which is preliminary data.</text>
</comment>
<feature type="signal peptide" evidence="2">
    <location>
        <begin position="1"/>
        <end position="22"/>
    </location>
</feature>
<dbReference type="RefSeq" id="WP_048929981.1">
    <property type="nucleotide sequence ID" value="NZ_KQ235878.1"/>
</dbReference>
<dbReference type="EMBL" id="ADLK01000020">
    <property type="protein sequence ID" value="KMW19809.1"/>
    <property type="molecule type" value="Genomic_DNA"/>
</dbReference>
<dbReference type="AlphaFoldDB" id="A0A0J9C5S4"/>
<dbReference type="Proteomes" id="UP000037392">
    <property type="component" value="Unassembled WGS sequence"/>
</dbReference>
<dbReference type="InterPro" id="IPR006059">
    <property type="entry name" value="SBP"/>
</dbReference>
<evidence type="ECO:0000313" key="4">
    <source>
        <dbReference type="Proteomes" id="UP000037392"/>
    </source>
</evidence>
<dbReference type="PANTHER" id="PTHR43649:SF11">
    <property type="entry name" value="ABC TRANSPORTER SUBSTRATE-BINDING PROTEIN YESO-RELATED"/>
    <property type="match status" value="1"/>
</dbReference>
<dbReference type="PROSITE" id="PS51257">
    <property type="entry name" value="PROKAR_LIPOPROTEIN"/>
    <property type="match status" value="1"/>
</dbReference>
<feature type="chain" id="PRO_5038675619" evidence="2">
    <location>
        <begin position="23"/>
        <end position="465"/>
    </location>
</feature>
<evidence type="ECO:0000313" key="3">
    <source>
        <dbReference type="EMBL" id="KMW19809.1"/>
    </source>
</evidence>
<organism evidence="3 4">
    <name type="scientific">[Clostridium] citroniae WAL-19142</name>
    <dbReference type="NCBI Taxonomy" id="742734"/>
    <lineage>
        <taxon>Bacteria</taxon>
        <taxon>Bacillati</taxon>
        <taxon>Bacillota</taxon>
        <taxon>Clostridia</taxon>
        <taxon>Lachnospirales</taxon>
        <taxon>Lachnospiraceae</taxon>
        <taxon>Enterocloster</taxon>
    </lineage>
</organism>
<name>A0A0J9C5S4_9FIRM</name>
<evidence type="ECO:0000256" key="2">
    <source>
        <dbReference type="SAM" id="SignalP"/>
    </source>
</evidence>
<protein>
    <submittedName>
        <fullName evidence="3">Uncharacterized protein</fullName>
    </submittedName>
</protein>
<accession>A0A0J9C5S4</accession>
<dbReference type="Pfam" id="PF01547">
    <property type="entry name" value="SBP_bac_1"/>
    <property type="match status" value="1"/>
</dbReference>
<dbReference type="OrthoDB" id="9764112at2"/>
<reference evidence="3 4" key="1">
    <citation type="submission" date="2011-04" db="EMBL/GenBank/DDBJ databases">
        <title>The Genome Sequence of Clostridium citroniae WAL-19142.</title>
        <authorList>
            <consortium name="The Broad Institute Genome Sequencing Platform"/>
            <person name="Earl A."/>
            <person name="Ward D."/>
            <person name="Feldgarden M."/>
            <person name="Gevers D."/>
            <person name="Warren Y.A."/>
            <person name="Tyrrell K.L."/>
            <person name="Citron D.M."/>
            <person name="Goldstein E.J."/>
            <person name="Daigneault M."/>
            <person name="Allen-Vercoe E."/>
            <person name="Young S.K."/>
            <person name="Zeng Q."/>
            <person name="Gargeya S."/>
            <person name="Fitzgerald M."/>
            <person name="Haas B."/>
            <person name="Abouelleil A."/>
            <person name="Alvarado L."/>
            <person name="Arachchi H.M."/>
            <person name="Berlin A."/>
            <person name="Brown A."/>
            <person name="Chapman S.B."/>
            <person name="Chen Z."/>
            <person name="Dunbar C."/>
            <person name="Freedman E."/>
            <person name="Gearin G."/>
            <person name="Gellesch M."/>
            <person name="Goldberg J."/>
            <person name="Griggs A."/>
            <person name="Gujja S."/>
            <person name="Heilman E.R."/>
            <person name="Heiman D."/>
            <person name="Howarth C."/>
            <person name="Larson L."/>
            <person name="Lui A."/>
            <person name="MacDonald P.J."/>
            <person name="Mehta T."/>
            <person name="Montmayeur A."/>
            <person name="Murphy C."/>
            <person name="Neiman D."/>
            <person name="Pearson M."/>
            <person name="Priest M."/>
            <person name="Roberts A."/>
            <person name="Saif S."/>
            <person name="Shea T."/>
            <person name="Shenoy N."/>
            <person name="Sisk P."/>
            <person name="Stolte C."/>
            <person name="Sykes S."/>
            <person name="White J."/>
            <person name="Yandava C."/>
            <person name="Wortman J."/>
            <person name="Nusbaum C."/>
            <person name="Birren B."/>
        </authorList>
    </citation>
    <scope>NUCLEOTIDE SEQUENCE [LARGE SCALE GENOMIC DNA]</scope>
    <source>
        <strain evidence="3 4">WAL-19142</strain>
    </source>
</reference>
<sequence length="465" mass="51218">MKKIKKLVCIALSGIMMASAMSGCTAETKETTSAPEQKEVPHKDGAESPTAENPAESPAAESPEAGEPVSLRFAWWGNDARHEKTIEVIKMYQEKHPNVTIEPEYRGKSEREKVATELGSGTSADIVQLNPPWMGDFVSNGDFFVDLGQYGYDIEGFDKKLIDNYCTYNGTLITLPSGLNARCYIMNKTKLDEFGIPSGLDTAWTWDDLITIGRTVHEKNPDMYFLNIDKSDMVEFVMRPYIIQKTGKFLIDDNFELGFTRDDLVDALNYAARLYTENVAVPAAEGNTFLNATWTNPDWINGKLTSRLSWTSLITSETSDSEDTFVPTGLPIRQDAKDTSVVVKPSQLYAIVKTCENPEVAADFLNFLLTDEEAGKVLGDCRGVPPYKAVQDACMEAGVLNESVIIATQYAQENAGLYENTASTNAEITAVLIDAAEVVSYDSTKVESAADQAMTLIEDILSTLR</sequence>
<gene>
    <name evidence="3" type="ORF">HMPREF9470_02549</name>
</gene>
<dbReference type="InterPro" id="IPR050490">
    <property type="entry name" value="Bact_solute-bd_prot1"/>
</dbReference>
<dbReference type="GeneID" id="93164204"/>
<dbReference type="SUPFAM" id="SSF53850">
    <property type="entry name" value="Periplasmic binding protein-like II"/>
    <property type="match status" value="1"/>
</dbReference>
<proteinExistence type="predicted"/>
<dbReference type="PATRIC" id="fig|742734.4.peg.2731"/>
<evidence type="ECO:0000256" key="1">
    <source>
        <dbReference type="SAM" id="MobiDB-lite"/>
    </source>
</evidence>
<feature type="compositionally biased region" description="Low complexity" evidence="1">
    <location>
        <begin position="47"/>
        <end position="66"/>
    </location>
</feature>
<feature type="compositionally biased region" description="Basic and acidic residues" evidence="1">
    <location>
        <begin position="36"/>
        <end position="46"/>
    </location>
</feature>
<feature type="region of interest" description="Disordered" evidence="1">
    <location>
        <begin position="26"/>
        <end position="66"/>
    </location>
</feature>